<dbReference type="InterPro" id="IPR010982">
    <property type="entry name" value="Lambda_DNA-bd_dom_sf"/>
</dbReference>
<sequence length="344" mass="38008">MEKDITIYDIAKDLGVSPTTVSRALNNHPAVKEKTKKKIFQAASDMGYQSNIFAANLRSKRTNNIGVIVPSLNSNFQASVLAGMEKVANEAGFNLVISQSLESSEKEIANTRSMFNSRIDGLLVSLASDAENLAHFEPFHKRGIPVIFYDRIANSDSSTGVTIDNIQAAQIATNHLIDQGCKKIVHVLGSTKVSVYADRLKGYKYAHIDRNIPFEQDQIIVLSDINEEAGENIVNQILKMDPLPDGIFVSNDACAASCMNHLKQRGIRIPEDMALVGFNNEVISRLVEPKITTINYPGFEMGEVAMKNLINHLDEPGNTTLHNTNKITLRSELLIRESSLKIKK</sequence>
<name>A0ABS9V899_9BACT</name>
<dbReference type="PANTHER" id="PTHR30146">
    <property type="entry name" value="LACI-RELATED TRANSCRIPTIONAL REPRESSOR"/>
    <property type="match status" value="1"/>
</dbReference>
<evidence type="ECO:0000256" key="3">
    <source>
        <dbReference type="ARBA" id="ARBA00023163"/>
    </source>
</evidence>
<dbReference type="InterPro" id="IPR028082">
    <property type="entry name" value="Peripla_BP_I"/>
</dbReference>
<evidence type="ECO:0000313" key="5">
    <source>
        <dbReference type="EMBL" id="MCH7412449.1"/>
    </source>
</evidence>
<dbReference type="CDD" id="cd06267">
    <property type="entry name" value="PBP1_LacI_sugar_binding-like"/>
    <property type="match status" value="1"/>
</dbReference>
<dbReference type="PROSITE" id="PS50932">
    <property type="entry name" value="HTH_LACI_2"/>
    <property type="match status" value="1"/>
</dbReference>
<gene>
    <name evidence="5" type="ORF">MM213_03055</name>
</gene>
<keyword evidence="6" id="KW-1185">Reference proteome</keyword>
<dbReference type="PANTHER" id="PTHR30146:SF109">
    <property type="entry name" value="HTH-TYPE TRANSCRIPTIONAL REGULATOR GALS"/>
    <property type="match status" value="1"/>
</dbReference>
<dbReference type="Pfam" id="PF13377">
    <property type="entry name" value="Peripla_BP_3"/>
    <property type="match status" value="1"/>
</dbReference>
<accession>A0ABS9V899</accession>
<organism evidence="5 6">
    <name type="scientific">Belliella alkalica</name>
    <dbReference type="NCBI Taxonomy" id="1730871"/>
    <lineage>
        <taxon>Bacteria</taxon>
        <taxon>Pseudomonadati</taxon>
        <taxon>Bacteroidota</taxon>
        <taxon>Cytophagia</taxon>
        <taxon>Cytophagales</taxon>
        <taxon>Cyclobacteriaceae</taxon>
        <taxon>Belliella</taxon>
    </lineage>
</organism>
<dbReference type="SUPFAM" id="SSF47413">
    <property type="entry name" value="lambda repressor-like DNA-binding domains"/>
    <property type="match status" value="1"/>
</dbReference>
<evidence type="ECO:0000256" key="2">
    <source>
        <dbReference type="ARBA" id="ARBA00023125"/>
    </source>
</evidence>
<dbReference type="RefSeq" id="WP_241410031.1">
    <property type="nucleotide sequence ID" value="NZ_JAKZGO010000002.1"/>
</dbReference>
<keyword evidence="3" id="KW-0804">Transcription</keyword>
<evidence type="ECO:0000256" key="1">
    <source>
        <dbReference type="ARBA" id="ARBA00023015"/>
    </source>
</evidence>
<dbReference type="Proteomes" id="UP001165430">
    <property type="component" value="Unassembled WGS sequence"/>
</dbReference>
<feature type="domain" description="HTH lacI-type" evidence="4">
    <location>
        <begin position="5"/>
        <end position="59"/>
    </location>
</feature>
<comment type="caution">
    <text evidence="5">The sequence shown here is derived from an EMBL/GenBank/DDBJ whole genome shotgun (WGS) entry which is preliminary data.</text>
</comment>
<proteinExistence type="predicted"/>
<dbReference type="EMBL" id="JAKZGO010000002">
    <property type="protein sequence ID" value="MCH7412449.1"/>
    <property type="molecule type" value="Genomic_DNA"/>
</dbReference>
<dbReference type="Gene3D" id="1.10.260.40">
    <property type="entry name" value="lambda repressor-like DNA-binding domains"/>
    <property type="match status" value="1"/>
</dbReference>
<dbReference type="Gene3D" id="3.40.50.2300">
    <property type="match status" value="2"/>
</dbReference>
<dbReference type="Pfam" id="PF00356">
    <property type="entry name" value="LacI"/>
    <property type="match status" value="1"/>
</dbReference>
<evidence type="ECO:0000313" key="6">
    <source>
        <dbReference type="Proteomes" id="UP001165430"/>
    </source>
</evidence>
<dbReference type="SUPFAM" id="SSF53822">
    <property type="entry name" value="Periplasmic binding protein-like I"/>
    <property type="match status" value="1"/>
</dbReference>
<keyword evidence="1" id="KW-0805">Transcription regulation</keyword>
<evidence type="ECO:0000259" key="4">
    <source>
        <dbReference type="PROSITE" id="PS50932"/>
    </source>
</evidence>
<dbReference type="CDD" id="cd01392">
    <property type="entry name" value="HTH_LacI"/>
    <property type="match status" value="1"/>
</dbReference>
<dbReference type="SMART" id="SM00354">
    <property type="entry name" value="HTH_LACI"/>
    <property type="match status" value="1"/>
</dbReference>
<dbReference type="InterPro" id="IPR000843">
    <property type="entry name" value="HTH_LacI"/>
</dbReference>
<reference evidence="5" key="1">
    <citation type="submission" date="2022-03" db="EMBL/GenBank/DDBJ databases">
        <title>De novo assembled genomes of Belliella spp. (Cyclobacteriaceae) strains.</title>
        <authorList>
            <person name="Szabo A."/>
            <person name="Korponai K."/>
            <person name="Felfoldi T."/>
        </authorList>
    </citation>
    <scope>NUCLEOTIDE SEQUENCE</scope>
    <source>
        <strain evidence="5">DSM 111903</strain>
    </source>
</reference>
<keyword evidence="2" id="KW-0238">DNA-binding</keyword>
<protein>
    <submittedName>
        <fullName evidence="5">LacI family transcriptional regulator</fullName>
    </submittedName>
</protein>
<dbReference type="InterPro" id="IPR046335">
    <property type="entry name" value="LacI/GalR-like_sensor"/>
</dbReference>